<evidence type="ECO:0000313" key="2">
    <source>
        <dbReference type="EMBL" id="PWA67877.1"/>
    </source>
</evidence>
<feature type="compositionally biased region" description="Basic and acidic residues" evidence="1">
    <location>
        <begin position="1"/>
        <end position="16"/>
    </location>
</feature>
<dbReference type="Proteomes" id="UP000245207">
    <property type="component" value="Unassembled WGS sequence"/>
</dbReference>
<organism evidence="2 3">
    <name type="scientific">Artemisia annua</name>
    <name type="common">Sweet wormwood</name>
    <dbReference type="NCBI Taxonomy" id="35608"/>
    <lineage>
        <taxon>Eukaryota</taxon>
        <taxon>Viridiplantae</taxon>
        <taxon>Streptophyta</taxon>
        <taxon>Embryophyta</taxon>
        <taxon>Tracheophyta</taxon>
        <taxon>Spermatophyta</taxon>
        <taxon>Magnoliopsida</taxon>
        <taxon>eudicotyledons</taxon>
        <taxon>Gunneridae</taxon>
        <taxon>Pentapetalae</taxon>
        <taxon>asterids</taxon>
        <taxon>campanulids</taxon>
        <taxon>Asterales</taxon>
        <taxon>Asteraceae</taxon>
        <taxon>Asteroideae</taxon>
        <taxon>Anthemideae</taxon>
        <taxon>Artemisiinae</taxon>
        <taxon>Artemisia</taxon>
    </lineage>
</organism>
<dbReference type="PANTHER" id="PTHR45786:SF74">
    <property type="entry name" value="ATP-DEPENDENT DNA HELICASE"/>
    <property type="match status" value="1"/>
</dbReference>
<sequence length="356" mass="40376">MASKEARMRHASDHIHSVGQLMTPDMMDELHAQNSDPSKQSTKEENSNNNVPTNDAEAANSYDSMQTIVNQVPLHGSQVIPAAHDRVATNVTPADCHEPKNRKRKRSRDQESRKCMRRPDSNTDVHTTGEPSTPHVTETTRSVHANGEPSIIQNVDHQSQRQKRNRRTGQPFRRSVRQRSLISNSQHDSDNCANNIDQGSSSYTTQGVSVAYDDLGDCTERWQYCDAAFWRGEHLIGHRFRNGVPQYHLYSNGPDFDQEVIQGLIHFLDTHNELVQIFRTARDKCAEHDVPEFKVRLYNGEGPRGYELPASQTLGAIVFDSGPDSESNYDVILEYRDGVAKRISKIHKSYMSLQFH</sequence>
<keyword evidence="2" id="KW-0378">Hydrolase</keyword>
<protein>
    <submittedName>
        <fullName evidence="2">Helitron helicase-like domain-containing protein</fullName>
    </submittedName>
</protein>
<keyword evidence="3" id="KW-1185">Reference proteome</keyword>
<feature type="compositionally biased region" description="Polar residues" evidence="1">
    <location>
        <begin position="178"/>
        <end position="200"/>
    </location>
</feature>
<keyword evidence="2" id="KW-0347">Helicase</keyword>
<accession>A0A2U1N327</accession>
<feature type="compositionally biased region" description="Polar residues" evidence="1">
    <location>
        <begin position="124"/>
        <end position="143"/>
    </location>
</feature>
<dbReference type="PANTHER" id="PTHR45786">
    <property type="entry name" value="DNA BINDING PROTEIN-LIKE"/>
    <property type="match status" value="1"/>
</dbReference>
<comment type="caution">
    <text evidence="2">The sequence shown here is derived from an EMBL/GenBank/DDBJ whole genome shotgun (WGS) entry which is preliminary data.</text>
</comment>
<evidence type="ECO:0000313" key="3">
    <source>
        <dbReference type="Proteomes" id="UP000245207"/>
    </source>
</evidence>
<keyword evidence="2" id="KW-0547">Nucleotide-binding</keyword>
<name>A0A2U1N327_ARTAN</name>
<dbReference type="EMBL" id="PKPP01003747">
    <property type="protein sequence ID" value="PWA67877.1"/>
    <property type="molecule type" value="Genomic_DNA"/>
</dbReference>
<reference evidence="2 3" key="1">
    <citation type="journal article" date="2018" name="Mol. Plant">
        <title>The genome of Artemisia annua provides insight into the evolution of Asteraceae family and artemisinin biosynthesis.</title>
        <authorList>
            <person name="Shen Q."/>
            <person name="Zhang L."/>
            <person name="Liao Z."/>
            <person name="Wang S."/>
            <person name="Yan T."/>
            <person name="Shi P."/>
            <person name="Liu M."/>
            <person name="Fu X."/>
            <person name="Pan Q."/>
            <person name="Wang Y."/>
            <person name="Lv Z."/>
            <person name="Lu X."/>
            <person name="Zhang F."/>
            <person name="Jiang W."/>
            <person name="Ma Y."/>
            <person name="Chen M."/>
            <person name="Hao X."/>
            <person name="Li L."/>
            <person name="Tang Y."/>
            <person name="Lv G."/>
            <person name="Zhou Y."/>
            <person name="Sun X."/>
            <person name="Brodelius P.E."/>
            <person name="Rose J.K.C."/>
            <person name="Tang K."/>
        </authorList>
    </citation>
    <scope>NUCLEOTIDE SEQUENCE [LARGE SCALE GENOMIC DNA]</scope>
    <source>
        <strain evidence="3">cv. Huhao1</strain>
        <tissue evidence="2">Leaf</tissue>
    </source>
</reference>
<gene>
    <name evidence="2" type="ORF">CTI12_AA314000</name>
</gene>
<evidence type="ECO:0000256" key="1">
    <source>
        <dbReference type="SAM" id="MobiDB-lite"/>
    </source>
</evidence>
<feature type="compositionally biased region" description="Basic and acidic residues" evidence="1">
    <location>
        <begin position="108"/>
        <end position="123"/>
    </location>
</feature>
<feature type="region of interest" description="Disordered" evidence="1">
    <location>
        <begin position="90"/>
        <end position="200"/>
    </location>
</feature>
<keyword evidence="2" id="KW-0067">ATP-binding</keyword>
<dbReference type="AlphaFoldDB" id="A0A2U1N327"/>
<proteinExistence type="predicted"/>
<feature type="region of interest" description="Disordered" evidence="1">
    <location>
        <begin position="1"/>
        <end position="57"/>
    </location>
</feature>
<dbReference type="GO" id="GO:0004386">
    <property type="term" value="F:helicase activity"/>
    <property type="evidence" value="ECO:0007669"/>
    <property type="project" value="UniProtKB-KW"/>
</dbReference>